<dbReference type="Gene3D" id="1.25.70.10">
    <property type="entry name" value="Transcription termination factor 3, mitochondrial"/>
    <property type="match status" value="1"/>
</dbReference>
<dbReference type="Proteomes" id="UP001345219">
    <property type="component" value="Chromosome 12"/>
</dbReference>
<keyword evidence="3" id="KW-1185">Reference proteome</keyword>
<sequence length="202" mass="23138">MISATLMRKRRGRFQLDEDKGSSTPFPSINQNPLYSRHERNYVAVEADSDDDPPPGALHVLAEQTPQDKNEAQQAILDYLQSDRGLNFTDVEHIGKNSPRFLVNLLSNIKDKKDAFRSMMKLLRNKMEKILKEAMEIFWYKDGVLALRLRAYGDLGLKRSAVVNLTSPCQWLLIDSNKLPFVKFLEKPGNLGIENDSILRYV</sequence>
<evidence type="ECO:0000313" key="2">
    <source>
        <dbReference type="EMBL" id="KAK4747999.1"/>
    </source>
</evidence>
<gene>
    <name evidence="2" type="ORF">SAY87_014585</name>
</gene>
<name>A0AAN7JKI2_9MYRT</name>
<evidence type="ECO:0000313" key="3">
    <source>
        <dbReference type="Proteomes" id="UP001345219"/>
    </source>
</evidence>
<proteinExistence type="predicted"/>
<dbReference type="InterPro" id="IPR038538">
    <property type="entry name" value="MTERF_sf"/>
</dbReference>
<reference evidence="2 3" key="1">
    <citation type="journal article" date="2023" name="Hortic Res">
        <title>Pangenome of water caltrop reveals structural variations and asymmetric subgenome divergence after allopolyploidization.</title>
        <authorList>
            <person name="Zhang X."/>
            <person name="Chen Y."/>
            <person name="Wang L."/>
            <person name="Yuan Y."/>
            <person name="Fang M."/>
            <person name="Shi L."/>
            <person name="Lu R."/>
            <person name="Comes H.P."/>
            <person name="Ma Y."/>
            <person name="Chen Y."/>
            <person name="Huang G."/>
            <person name="Zhou Y."/>
            <person name="Zheng Z."/>
            <person name="Qiu Y."/>
        </authorList>
    </citation>
    <scope>NUCLEOTIDE SEQUENCE [LARGE SCALE GENOMIC DNA]</scope>
    <source>
        <tissue evidence="2">Roots</tissue>
    </source>
</reference>
<evidence type="ECO:0000256" key="1">
    <source>
        <dbReference type="SAM" id="MobiDB-lite"/>
    </source>
</evidence>
<feature type="region of interest" description="Disordered" evidence="1">
    <location>
        <begin position="1"/>
        <end position="33"/>
    </location>
</feature>
<comment type="caution">
    <text evidence="2">The sequence shown here is derived from an EMBL/GenBank/DDBJ whole genome shotgun (WGS) entry which is preliminary data.</text>
</comment>
<organism evidence="2 3">
    <name type="scientific">Trapa incisa</name>
    <dbReference type="NCBI Taxonomy" id="236973"/>
    <lineage>
        <taxon>Eukaryota</taxon>
        <taxon>Viridiplantae</taxon>
        <taxon>Streptophyta</taxon>
        <taxon>Embryophyta</taxon>
        <taxon>Tracheophyta</taxon>
        <taxon>Spermatophyta</taxon>
        <taxon>Magnoliopsida</taxon>
        <taxon>eudicotyledons</taxon>
        <taxon>Gunneridae</taxon>
        <taxon>Pentapetalae</taxon>
        <taxon>rosids</taxon>
        <taxon>malvids</taxon>
        <taxon>Myrtales</taxon>
        <taxon>Lythraceae</taxon>
        <taxon>Trapa</taxon>
    </lineage>
</organism>
<dbReference type="AlphaFoldDB" id="A0AAN7JKI2"/>
<accession>A0AAN7JKI2</accession>
<dbReference type="EMBL" id="JAXIOK010000019">
    <property type="protein sequence ID" value="KAK4747999.1"/>
    <property type="molecule type" value="Genomic_DNA"/>
</dbReference>
<protein>
    <submittedName>
        <fullName evidence="2">Uncharacterized protein</fullName>
    </submittedName>
</protein>
<feature type="compositionally biased region" description="Polar residues" evidence="1">
    <location>
        <begin position="22"/>
        <end position="33"/>
    </location>
</feature>